<dbReference type="GO" id="GO:0016491">
    <property type="term" value="F:oxidoreductase activity"/>
    <property type="evidence" value="ECO:0007669"/>
    <property type="project" value="InterPro"/>
</dbReference>
<dbReference type="EMBL" id="AZXY01000010">
    <property type="protein sequence ID" value="KSZ57263.1"/>
    <property type="molecule type" value="Genomic_DNA"/>
</dbReference>
<dbReference type="AlphaFoldDB" id="A0A0V9UGZ9"/>
<protein>
    <recommendedName>
        <fullName evidence="1">ER-bound oxygenase mpaB/mpaB'/Rubber oxygenase catalytic domain-containing protein</fullName>
    </recommendedName>
</protein>
<dbReference type="Proteomes" id="UP000053060">
    <property type="component" value="Unassembled WGS sequence"/>
</dbReference>
<name>A0A0V9UGZ9_9NOCA</name>
<proteinExistence type="predicted"/>
<accession>A0A0V9UGZ9</accession>
<dbReference type="InterPro" id="IPR018713">
    <property type="entry name" value="MPAB/Lcp_cat_dom"/>
</dbReference>
<evidence type="ECO:0000313" key="3">
    <source>
        <dbReference type="Proteomes" id="UP000053060"/>
    </source>
</evidence>
<feature type="domain" description="ER-bound oxygenase mpaB/mpaB'/Rubber oxygenase catalytic" evidence="1">
    <location>
        <begin position="7"/>
        <end position="73"/>
    </location>
</feature>
<gene>
    <name evidence="2" type="ORF">Z045_19345</name>
</gene>
<evidence type="ECO:0000313" key="2">
    <source>
        <dbReference type="EMBL" id="KSZ57263.1"/>
    </source>
</evidence>
<dbReference type="Pfam" id="PF09995">
    <property type="entry name" value="MPAB_Lcp_cat"/>
    <property type="match status" value="1"/>
</dbReference>
<sequence>MQQLVDEQDVIATLEPKLAALPRPLPAVLEKLTGRPVKTLMFGAFPESVRRIRGVPWSAAREREFRAILALMRVGSRLVPGRLRMIPEARAALGI</sequence>
<comment type="caution">
    <text evidence="2">The sequence shown here is derived from an EMBL/GenBank/DDBJ whole genome shotgun (WGS) entry which is preliminary data.</text>
</comment>
<reference evidence="3" key="1">
    <citation type="submission" date="2015-01" db="EMBL/GenBank/DDBJ databases">
        <title>Draft genome sequence of Rhodococcus pyridinivorans strain KG-16, a hydrocarbon-degrading bacterium.</title>
        <authorList>
            <person name="Aggarwal R.K."/>
            <person name="Dawar C."/>
        </authorList>
    </citation>
    <scope>NUCLEOTIDE SEQUENCE [LARGE SCALE GENOMIC DNA]</scope>
    <source>
        <strain evidence="3">KG-16</strain>
    </source>
</reference>
<organism evidence="2 3">
    <name type="scientific">Rhodococcus pyridinivorans KG-16</name>
    <dbReference type="NCBI Taxonomy" id="1441730"/>
    <lineage>
        <taxon>Bacteria</taxon>
        <taxon>Bacillati</taxon>
        <taxon>Actinomycetota</taxon>
        <taxon>Actinomycetes</taxon>
        <taxon>Mycobacteriales</taxon>
        <taxon>Nocardiaceae</taxon>
        <taxon>Rhodococcus</taxon>
    </lineage>
</organism>
<dbReference type="PATRIC" id="fig|1441730.3.peg.4040"/>
<evidence type="ECO:0000259" key="1">
    <source>
        <dbReference type="Pfam" id="PF09995"/>
    </source>
</evidence>
<reference evidence="2 3" key="2">
    <citation type="journal article" date="2016" name="Genome Announc.">
        <title>Draft Genome Sequence of a Versatile Hydrocarbon-Degrading Bacterium, Rhodococcus pyridinivorans Strain KG-16, Collected from Oil Fields in India.</title>
        <authorList>
            <person name="Aggarwal R.K."/>
            <person name="Dawar C."/>
            <person name="Phanindranath R."/>
            <person name="Mutnuri L."/>
            <person name="Dayal A.M."/>
        </authorList>
    </citation>
    <scope>NUCLEOTIDE SEQUENCE [LARGE SCALE GENOMIC DNA]</scope>
    <source>
        <strain evidence="2 3">KG-16</strain>
    </source>
</reference>